<dbReference type="Proteomes" id="UP000198228">
    <property type="component" value="Chromosome I"/>
</dbReference>
<dbReference type="AlphaFoldDB" id="A0A1C4YC60"/>
<accession>A0A1C4YC60</accession>
<feature type="region of interest" description="Disordered" evidence="1">
    <location>
        <begin position="115"/>
        <end position="152"/>
    </location>
</feature>
<feature type="compositionally biased region" description="Basic and acidic residues" evidence="1">
    <location>
        <begin position="142"/>
        <end position="152"/>
    </location>
</feature>
<protein>
    <submittedName>
        <fullName evidence="2">Uncharacterized protein</fullName>
    </submittedName>
</protein>
<reference evidence="2 3" key="1">
    <citation type="submission" date="2016-06" db="EMBL/GenBank/DDBJ databases">
        <authorList>
            <person name="Kjaerup R.B."/>
            <person name="Dalgaard T.S."/>
            <person name="Juul-Madsen H.R."/>
        </authorList>
    </citation>
    <scope>NUCLEOTIDE SEQUENCE [LARGE SCALE GENOMIC DNA]</scope>
    <source>
        <strain evidence="2 3">DSM 43821</strain>
    </source>
</reference>
<sequence>MFALSVMVAGSPEGHLTWPDQRAAGTRQGHNVAMRQGFAHQAVLDMAPDADPGAPGAAITTALCGHWEHEPPCPVAPHHTRAERSGDEVRLHILFATEPHLEERVRQDIDRALARGELRGPDGGTTRWRLRLSGPSEPSPGEAEHLERLTRG</sequence>
<dbReference type="EMBL" id="LT607410">
    <property type="protein sequence ID" value="SCF18216.1"/>
    <property type="molecule type" value="Genomic_DNA"/>
</dbReference>
<gene>
    <name evidence="2" type="ORF">GA0074696_3237</name>
</gene>
<evidence type="ECO:0000313" key="2">
    <source>
        <dbReference type="EMBL" id="SCF18216.1"/>
    </source>
</evidence>
<evidence type="ECO:0000313" key="3">
    <source>
        <dbReference type="Proteomes" id="UP000198228"/>
    </source>
</evidence>
<proteinExistence type="predicted"/>
<organism evidence="2 3">
    <name type="scientific">Micromonospora purpureochromogenes</name>
    <dbReference type="NCBI Taxonomy" id="47872"/>
    <lineage>
        <taxon>Bacteria</taxon>
        <taxon>Bacillati</taxon>
        <taxon>Actinomycetota</taxon>
        <taxon>Actinomycetes</taxon>
        <taxon>Micromonosporales</taxon>
        <taxon>Micromonosporaceae</taxon>
        <taxon>Micromonospora</taxon>
    </lineage>
</organism>
<evidence type="ECO:0000256" key="1">
    <source>
        <dbReference type="SAM" id="MobiDB-lite"/>
    </source>
</evidence>
<name>A0A1C4YC60_9ACTN</name>